<feature type="compositionally biased region" description="Polar residues" evidence="1">
    <location>
        <begin position="309"/>
        <end position="319"/>
    </location>
</feature>
<keyword evidence="2" id="KW-1185">Reference proteome</keyword>
<dbReference type="GeneID" id="113206601"/>
<feature type="compositionally biased region" description="Basic and acidic residues" evidence="1">
    <location>
        <begin position="171"/>
        <end position="203"/>
    </location>
</feature>
<feature type="compositionally biased region" description="Basic and acidic residues" evidence="1">
    <location>
        <begin position="295"/>
        <end position="308"/>
    </location>
</feature>
<feature type="region of interest" description="Disordered" evidence="1">
    <location>
        <begin position="395"/>
        <end position="430"/>
    </location>
</feature>
<dbReference type="Proteomes" id="UP000504606">
    <property type="component" value="Unplaced"/>
</dbReference>
<feature type="compositionally biased region" description="Polar residues" evidence="1">
    <location>
        <begin position="223"/>
        <end position="235"/>
    </location>
</feature>
<evidence type="ECO:0000313" key="3">
    <source>
        <dbReference type="RefSeq" id="XP_052126398.1"/>
    </source>
</evidence>
<dbReference type="AlphaFoldDB" id="A0A6J1SIY6"/>
<feature type="compositionally biased region" description="Polar residues" evidence="1">
    <location>
        <begin position="42"/>
        <end position="54"/>
    </location>
</feature>
<name>A0A6J1SIY6_FRAOC</name>
<gene>
    <name evidence="3" type="primary">LOC113206601</name>
</gene>
<feature type="compositionally biased region" description="Low complexity" evidence="1">
    <location>
        <begin position="457"/>
        <end position="475"/>
    </location>
</feature>
<proteinExistence type="predicted"/>
<feature type="region of interest" description="Disordered" evidence="1">
    <location>
        <begin position="454"/>
        <end position="500"/>
    </location>
</feature>
<feature type="region of interest" description="Disordered" evidence="1">
    <location>
        <begin position="115"/>
        <end position="136"/>
    </location>
</feature>
<feature type="region of interest" description="Disordered" evidence="1">
    <location>
        <begin position="276"/>
        <end position="325"/>
    </location>
</feature>
<reference evidence="3" key="1">
    <citation type="journal article" date="2018" name="Proc. Natl. Acad. Sci. U.S.A.">
        <title>Phylogenomics and the evolution of hemipteroid insects.</title>
        <authorList>
            <person name="Johnson K.P."/>
            <person name="Dietrich C.H."/>
            <person name="Friedrich F."/>
            <person name="Beutel R.G."/>
            <person name="Wipfler B."/>
            <person name="Peters R.S."/>
            <person name="Allen J.M."/>
            <person name="Petersen M."/>
            <person name="Donath A."/>
            <person name="Walden K.K."/>
            <person name="Kozlov A.M."/>
            <person name="Podsiadlowski L."/>
            <person name="Mayer C."/>
            <person name="Meusemann K."/>
            <person name="Vasilikopoulos A."/>
            <person name="Waterhouse R.M."/>
            <person name="Cameron S.L."/>
            <person name="Weirauch C."/>
            <person name="Swanson D.R."/>
            <person name="Percy D.M."/>
            <person name="Hardy N.B."/>
            <person name="Terry I."/>
            <person name="Liu S."/>
            <person name="Zhou X."/>
            <person name="Misof B."/>
            <person name="Robertson H.M."/>
            <person name="Yoshizawa K."/>
        </authorList>
    </citation>
    <scope>NUCLEOTIDE SEQUENCE</scope>
    <source>
        <tissue evidence="3">Whole organism</tissue>
    </source>
</reference>
<feature type="region of interest" description="Disordered" evidence="1">
    <location>
        <begin position="1"/>
        <end position="67"/>
    </location>
</feature>
<feature type="compositionally biased region" description="Polar residues" evidence="1">
    <location>
        <begin position="406"/>
        <end position="415"/>
    </location>
</feature>
<organism evidence="2 3">
    <name type="scientific">Frankliniella occidentalis</name>
    <name type="common">Western flower thrips</name>
    <name type="synonym">Euthrips occidentalis</name>
    <dbReference type="NCBI Taxonomy" id="133901"/>
    <lineage>
        <taxon>Eukaryota</taxon>
        <taxon>Metazoa</taxon>
        <taxon>Ecdysozoa</taxon>
        <taxon>Arthropoda</taxon>
        <taxon>Hexapoda</taxon>
        <taxon>Insecta</taxon>
        <taxon>Pterygota</taxon>
        <taxon>Neoptera</taxon>
        <taxon>Paraneoptera</taxon>
        <taxon>Thysanoptera</taxon>
        <taxon>Terebrantia</taxon>
        <taxon>Thripoidea</taxon>
        <taxon>Thripidae</taxon>
        <taxon>Frankliniella</taxon>
    </lineage>
</organism>
<reference evidence="3" key="2">
    <citation type="submission" date="2025-08" db="UniProtKB">
        <authorList>
            <consortium name="RefSeq"/>
        </authorList>
    </citation>
    <scope>IDENTIFICATION</scope>
    <source>
        <tissue evidence="3">Whole organism</tissue>
    </source>
</reference>
<dbReference type="RefSeq" id="XP_052126398.1">
    <property type="nucleotide sequence ID" value="XM_052270438.1"/>
</dbReference>
<evidence type="ECO:0000256" key="1">
    <source>
        <dbReference type="SAM" id="MobiDB-lite"/>
    </source>
</evidence>
<accession>A0A6J1SIY6</accession>
<evidence type="ECO:0000313" key="2">
    <source>
        <dbReference type="Proteomes" id="UP000504606"/>
    </source>
</evidence>
<feature type="region of interest" description="Disordered" evidence="1">
    <location>
        <begin position="166"/>
        <end position="255"/>
    </location>
</feature>
<dbReference type="OrthoDB" id="10668056at2759"/>
<sequence>MKFEKRPQFEGMASTKEDEEDRKCRDSDAFYRSNGKVERSNHSNGSSRTPGTDQSQEKRPTQAAEPRVGATFLAHQCAKNALNMRQKCSICYVGDNGDVNDVLEHMSRLDINVEESPEERQCKTEQSIAQDEKSISNVRKTKALEQASKLGSKISFTSLTCATQDAMASPLKKDPDNGKATSKKDELAKPENSRIGCKLEKSAIVKQNQSKDLFITDPATEKNVGSNKRQPSATESDLAKSDSSETRLTTDSKHDCSDKVYKIVEDFKKLLPRLEKSEENKSTTHSSSEYALSSKSERHEESPRKDTEPAQQKNGTKVFTETKQDQDSGKVEQILQKFRSMVSKQSVIIMRRGPTNVPIGPHDELDSLLRVSGPLREFTFEEIDEFLKHLGDSMTQQVPPQRADSIDSSPHSSAGWQEDSGMEDSSGCYTPPSCHEIGPIHKYLMTRLSVDQGHGTPISSPSCSMTSSMSPYSAMDSPLPQNSYYSGESPMTPPSPPFNQNNFDVTLVKTSWPSEFGPNHKYMRSMFHQTPSFTGYGTSGHPDRIPHLIIYLKAADGRRPDFQKIFESARCYLLAHIALLYEEDTEGYTALYYAAKLHGYDKIVGFILECLIEAEHKCSLIKDPAKSQYRIELERYGNFGDNILHCLARWHNEQNNYIPVAETLFSTCSKLMSLKLERNKEGFLPYELCQRSDMKMFLHPHAY</sequence>
<feature type="compositionally biased region" description="Basic and acidic residues" evidence="1">
    <location>
        <begin position="237"/>
        <end position="255"/>
    </location>
</feature>
<feature type="compositionally biased region" description="Basic and acidic residues" evidence="1">
    <location>
        <begin position="21"/>
        <end position="41"/>
    </location>
</feature>
<protein>
    <submittedName>
        <fullName evidence="3">Uncharacterized protein LOC113206601 isoform X1</fullName>
    </submittedName>
</protein>